<proteinExistence type="predicted"/>
<dbReference type="AlphaFoldDB" id="A0A078IRT0"/>
<reference evidence="1 2" key="1">
    <citation type="journal article" date="2014" name="Science">
        <title>Plant genetics. Early allopolyploid evolution in the post-Neolithic Brassica napus oilseed genome.</title>
        <authorList>
            <person name="Chalhoub B."/>
            <person name="Denoeud F."/>
            <person name="Liu S."/>
            <person name="Parkin I.A."/>
            <person name="Tang H."/>
            <person name="Wang X."/>
            <person name="Chiquet J."/>
            <person name="Belcram H."/>
            <person name="Tong C."/>
            <person name="Samans B."/>
            <person name="Correa M."/>
            <person name="Da Silva C."/>
            <person name="Just J."/>
            <person name="Falentin C."/>
            <person name="Koh C.S."/>
            <person name="Le Clainche I."/>
            <person name="Bernard M."/>
            <person name="Bento P."/>
            <person name="Noel B."/>
            <person name="Labadie K."/>
            <person name="Alberti A."/>
            <person name="Charles M."/>
            <person name="Arnaud D."/>
            <person name="Guo H."/>
            <person name="Daviaud C."/>
            <person name="Alamery S."/>
            <person name="Jabbari K."/>
            <person name="Zhao M."/>
            <person name="Edger P.P."/>
            <person name="Chelaifa H."/>
            <person name="Tack D."/>
            <person name="Lassalle G."/>
            <person name="Mestiri I."/>
            <person name="Schnel N."/>
            <person name="Le Paslier M.C."/>
            <person name="Fan G."/>
            <person name="Renault V."/>
            <person name="Bayer P.E."/>
            <person name="Golicz A.A."/>
            <person name="Manoli S."/>
            <person name="Lee T.H."/>
            <person name="Thi V.H."/>
            <person name="Chalabi S."/>
            <person name="Hu Q."/>
            <person name="Fan C."/>
            <person name="Tollenaere R."/>
            <person name="Lu Y."/>
            <person name="Battail C."/>
            <person name="Shen J."/>
            <person name="Sidebottom C.H."/>
            <person name="Wang X."/>
            <person name="Canaguier A."/>
            <person name="Chauveau A."/>
            <person name="Berard A."/>
            <person name="Deniot G."/>
            <person name="Guan M."/>
            <person name="Liu Z."/>
            <person name="Sun F."/>
            <person name="Lim Y.P."/>
            <person name="Lyons E."/>
            <person name="Town C.D."/>
            <person name="Bancroft I."/>
            <person name="Wang X."/>
            <person name="Meng J."/>
            <person name="Ma J."/>
            <person name="Pires J.C."/>
            <person name="King G.J."/>
            <person name="Brunel D."/>
            <person name="Delourme R."/>
            <person name="Renard M."/>
            <person name="Aury J.M."/>
            <person name="Adams K.L."/>
            <person name="Batley J."/>
            <person name="Snowdon R.J."/>
            <person name="Tost J."/>
            <person name="Edwards D."/>
            <person name="Zhou Y."/>
            <person name="Hua W."/>
            <person name="Sharpe A.G."/>
            <person name="Paterson A.H."/>
            <person name="Guan C."/>
            <person name="Wincker P."/>
        </authorList>
    </citation>
    <scope>NUCLEOTIDE SEQUENCE [LARGE SCALE GENOMIC DNA]</scope>
    <source>
        <strain evidence="2">cv. Darmor-bzh</strain>
    </source>
</reference>
<evidence type="ECO:0000313" key="1">
    <source>
        <dbReference type="EMBL" id="CDY52682.1"/>
    </source>
</evidence>
<name>A0A078IRT0_BRANA</name>
<dbReference type="OMA" id="MEFCRTI"/>
<organism evidence="1 2">
    <name type="scientific">Brassica napus</name>
    <name type="common">Rape</name>
    <dbReference type="NCBI Taxonomy" id="3708"/>
    <lineage>
        <taxon>Eukaryota</taxon>
        <taxon>Viridiplantae</taxon>
        <taxon>Streptophyta</taxon>
        <taxon>Embryophyta</taxon>
        <taxon>Tracheophyta</taxon>
        <taxon>Spermatophyta</taxon>
        <taxon>Magnoliopsida</taxon>
        <taxon>eudicotyledons</taxon>
        <taxon>Gunneridae</taxon>
        <taxon>Pentapetalae</taxon>
        <taxon>rosids</taxon>
        <taxon>malvids</taxon>
        <taxon>Brassicales</taxon>
        <taxon>Brassicaceae</taxon>
        <taxon>Brassiceae</taxon>
        <taxon>Brassica</taxon>
    </lineage>
</organism>
<protein>
    <submittedName>
        <fullName evidence="1">BnaCnng23100D protein</fullName>
    </submittedName>
</protein>
<keyword evidence="2" id="KW-1185">Reference proteome</keyword>
<accession>A0A078IRT0</accession>
<dbReference type="PaxDb" id="3708-A0A078IRT0"/>
<dbReference type="Gramene" id="CDY52682">
    <property type="protein sequence ID" value="CDY52682"/>
    <property type="gene ID" value="GSBRNA2T00007581001"/>
</dbReference>
<dbReference type="EMBL" id="LK033117">
    <property type="protein sequence ID" value="CDY52682.1"/>
    <property type="molecule type" value="Genomic_DNA"/>
</dbReference>
<sequence>MKKTSLEMAITKKMLVAIIFSIFFIVSSVHCSDRTLGYGINQDFKKCFPKQPCGDSCRDYCQTHVSLVGLWETCENGGCCCTSKIS</sequence>
<evidence type="ECO:0000313" key="2">
    <source>
        <dbReference type="Proteomes" id="UP000028999"/>
    </source>
</evidence>
<gene>
    <name evidence="1" type="primary">BnaCnng23100D</name>
    <name evidence="1" type="ORF">GSBRNA2T00007581001</name>
</gene>
<dbReference type="Proteomes" id="UP000028999">
    <property type="component" value="Unassembled WGS sequence"/>
</dbReference>